<proteinExistence type="predicted"/>
<keyword evidence="2" id="KW-1185">Reference proteome</keyword>
<accession>A0A392SBY3</accession>
<sequence length="70" mass="7941">VDVDDHGRGSWESFLFYARSRKYFLDDEFVPALPFCACQFGQDVGSCVVSSRDVLDFGGVKLSYFLLYQA</sequence>
<name>A0A392SBY3_9FABA</name>
<dbReference type="EMBL" id="LXQA010343254">
    <property type="protein sequence ID" value="MCI45366.1"/>
    <property type="molecule type" value="Genomic_DNA"/>
</dbReference>
<dbReference type="Proteomes" id="UP000265520">
    <property type="component" value="Unassembled WGS sequence"/>
</dbReference>
<protein>
    <submittedName>
        <fullName evidence="1">Uncharacterized protein</fullName>
    </submittedName>
</protein>
<comment type="caution">
    <text evidence="1">The sequence shown here is derived from an EMBL/GenBank/DDBJ whole genome shotgun (WGS) entry which is preliminary data.</text>
</comment>
<evidence type="ECO:0000313" key="2">
    <source>
        <dbReference type="Proteomes" id="UP000265520"/>
    </source>
</evidence>
<dbReference type="AlphaFoldDB" id="A0A392SBY3"/>
<evidence type="ECO:0000313" key="1">
    <source>
        <dbReference type="EMBL" id="MCI45366.1"/>
    </source>
</evidence>
<reference evidence="1 2" key="1">
    <citation type="journal article" date="2018" name="Front. Plant Sci.">
        <title>Red Clover (Trifolium pratense) and Zigzag Clover (T. medium) - A Picture of Genomic Similarities and Differences.</title>
        <authorList>
            <person name="Dluhosova J."/>
            <person name="Istvanek J."/>
            <person name="Nedelnik J."/>
            <person name="Repkova J."/>
        </authorList>
    </citation>
    <scope>NUCLEOTIDE SEQUENCE [LARGE SCALE GENOMIC DNA]</scope>
    <source>
        <strain evidence="2">cv. 10/8</strain>
        <tissue evidence="1">Leaf</tissue>
    </source>
</reference>
<feature type="non-terminal residue" evidence="1">
    <location>
        <position position="1"/>
    </location>
</feature>
<organism evidence="1 2">
    <name type="scientific">Trifolium medium</name>
    <dbReference type="NCBI Taxonomy" id="97028"/>
    <lineage>
        <taxon>Eukaryota</taxon>
        <taxon>Viridiplantae</taxon>
        <taxon>Streptophyta</taxon>
        <taxon>Embryophyta</taxon>
        <taxon>Tracheophyta</taxon>
        <taxon>Spermatophyta</taxon>
        <taxon>Magnoliopsida</taxon>
        <taxon>eudicotyledons</taxon>
        <taxon>Gunneridae</taxon>
        <taxon>Pentapetalae</taxon>
        <taxon>rosids</taxon>
        <taxon>fabids</taxon>
        <taxon>Fabales</taxon>
        <taxon>Fabaceae</taxon>
        <taxon>Papilionoideae</taxon>
        <taxon>50 kb inversion clade</taxon>
        <taxon>NPAAA clade</taxon>
        <taxon>Hologalegina</taxon>
        <taxon>IRL clade</taxon>
        <taxon>Trifolieae</taxon>
        <taxon>Trifolium</taxon>
    </lineage>
</organism>